<dbReference type="Gene3D" id="3.30.200.20">
    <property type="entry name" value="Phosphorylase Kinase, domain 1"/>
    <property type="match status" value="1"/>
</dbReference>
<dbReference type="Gene3D" id="1.10.510.10">
    <property type="entry name" value="Transferase(Phosphotransferase) domain 1"/>
    <property type="match status" value="1"/>
</dbReference>
<evidence type="ECO:0000256" key="5">
    <source>
        <dbReference type="ARBA" id="ARBA00022840"/>
    </source>
</evidence>
<keyword evidence="1" id="KW-0723">Serine/threonine-protein kinase</keyword>
<keyword evidence="3" id="KW-0547">Nucleotide-binding</keyword>
<keyword evidence="4" id="KW-0418">Kinase</keyword>
<sequence>MIGLEKMTRKTSLYLSFELESIEAATYNFSQAHKLGQGGFGPVYKGKFPGGEEIAVKRLSSNSCQGLVEFKNENVRRETKSNTTRFMGTYGYMVSEYAVEGQFSVKSDAFSFGVVVLEIISGRKNTGFYNSKLSLSLLGYVSVEFVEGGEANDFTGCDTRAFVSTITSK</sequence>
<dbReference type="PANTHER" id="PTHR27002:SF1111">
    <property type="entry name" value="NON-SPECIFIC SERINE_THREONINE PROTEIN KINASE"/>
    <property type="match status" value="1"/>
</dbReference>
<dbReference type="GO" id="GO:0005524">
    <property type="term" value="F:ATP binding"/>
    <property type="evidence" value="ECO:0007669"/>
    <property type="project" value="UniProtKB-KW"/>
</dbReference>
<evidence type="ECO:0000259" key="6">
    <source>
        <dbReference type="Pfam" id="PF07714"/>
    </source>
</evidence>
<comment type="caution">
    <text evidence="7">The sequence shown here is derived from an EMBL/GenBank/DDBJ whole genome shotgun (WGS) entry which is preliminary data.</text>
</comment>
<dbReference type="GO" id="GO:0004674">
    <property type="term" value="F:protein serine/threonine kinase activity"/>
    <property type="evidence" value="ECO:0007669"/>
    <property type="project" value="UniProtKB-KW"/>
</dbReference>
<evidence type="ECO:0000313" key="7">
    <source>
        <dbReference type="EMBL" id="KAK1359136.1"/>
    </source>
</evidence>
<dbReference type="Proteomes" id="UP001237642">
    <property type="component" value="Unassembled WGS sequence"/>
</dbReference>
<reference evidence="7" key="2">
    <citation type="submission" date="2023-05" db="EMBL/GenBank/DDBJ databases">
        <authorList>
            <person name="Schelkunov M.I."/>
        </authorList>
    </citation>
    <scope>NUCLEOTIDE SEQUENCE</scope>
    <source>
        <strain evidence="7">Hsosn_3</strain>
        <tissue evidence="7">Leaf</tissue>
    </source>
</reference>
<dbReference type="GO" id="GO:0005886">
    <property type="term" value="C:plasma membrane"/>
    <property type="evidence" value="ECO:0007669"/>
    <property type="project" value="TreeGrafter"/>
</dbReference>
<evidence type="ECO:0000256" key="1">
    <source>
        <dbReference type="ARBA" id="ARBA00022527"/>
    </source>
</evidence>
<dbReference type="PANTHER" id="PTHR27002">
    <property type="entry name" value="RECEPTOR-LIKE SERINE/THREONINE-PROTEIN KINASE SD1-8"/>
    <property type="match status" value="1"/>
</dbReference>
<proteinExistence type="predicted"/>
<feature type="domain" description="Serine-threonine/tyrosine-protein kinase catalytic" evidence="6">
    <location>
        <begin position="81"/>
        <end position="124"/>
    </location>
</feature>
<evidence type="ECO:0000256" key="4">
    <source>
        <dbReference type="ARBA" id="ARBA00022777"/>
    </source>
</evidence>
<protein>
    <recommendedName>
        <fullName evidence="6">Serine-threonine/tyrosine-protein kinase catalytic domain-containing protein</fullName>
    </recommendedName>
</protein>
<accession>A0AAD8H2A9</accession>
<evidence type="ECO:0000256" key="2">
    <source>
        <dbReference type="ARBA" id="ARBA00022679"/>
    </source>
</evidence>
<dbReference type="InterPro" id="IPR011009">
    <property type="entry name" value="Kinase-like_dom_sf"/>
</dbReference>
<dbReference type="Pfam" id="PF07714">
    <property type="entry name" value="PK_Tyr_Ser-Thr"/>
    <property type="match status" value="1"/>
</dbReference>
<name>A0AAD8H2A9_9APIA</name>
<dbReference type="EMBL" id="JAUIZM010000010">
    <property type="protein sequence ID" value="KAK1359136.1"/>
    <property type="molecule type" value="Genomic_DNA"/>
</dbReference>
<keyword evidence="8" id="KW-1185">Reference proteome</keyword>
<dbReference type="InterPro" id="IPR001245">
    <property type="entry name" value="Ser-Thr/Tyr_kinase_cat_dom"/>
</dbReference>
<keyword evidence="2" id="KW-0808">Transferase</keyword>
<dbReference type="AlphaFoldDB" id="A0AAD8H2A9"/>
<reference evidence="7" key="1">
    <citation type="submission" date="2023-02" db="EMBL/GenBank/DDBJ databases">
        <title>Genome of toxic invasive species Heracleum sosnowskyi carries increased number of genes despite the absence of recent whole-genome duplications.</title>
        <authorList>
            <person name="Schelkunov M."/>
            <person name="Shtratnikova V."/>
            <person name="Makarenko M."/>
            <person name="Klepikova A."/>
            <person name="Omelchenko D."/>
            <person name="Novikova G."/>
            <person name="Obukhova E."/>
            <person name="Bogdanov V."/>
            <person name="Penin A."/>
            <person name="Logacheva M."/>
        </authorList>
    </citation>
    <scope>NUCLEOTIDE SEQUENCE</scope>
    <source>
        <strain evidence="7">Hsosn_3</strain>
        <tissue evidence="7">Leaf</tissue>
    </source>
</reference>
<gene>
    <name evidence="7" type="ORF">POM88_043610</name>
</gene>
<keyword evidence="5" id="KW-0067">ATP-binding</keyword>
<evidence type="ECO:0000256" key="3">
    <source>
        <dbReference type="ARBA" id="ARBA00022741"/>
    </source>
</evidence>
<evidence type="ECO:0000313" key="8">
    <source>
        <dbReference type="Proteomes" id="UP001237642"/>
    </source>
</evidence>
<dbReference type="SUPFAM" id="SSF56112">
    <property type="entry name" value="Protein kinase-like (PK-like)"/>
    <property type="match status" value="1"/>
</dbReference>
<organism evidence="7 8">
    <name type="scientific">Heracleum sosnowskyi</name>
    <dbReference type="NCBI Taxonomy" id="360622"/>
    <lineage>
        <taxon>Eukaryota</taxon>
        <taxon>Viridiplantae</taxon>
        <taxon>Streptophyta</taxon>
        <taxon>Embryophyta</taxon>
        <taxon>Tracheophyta</taxon>
        <taxon>Spermatophyta</taxon>
        <taxon>Magnoliopsida</taxon>
        <taxon>eudicotyledons</taxon>
        <taxon>Gunneridae</taxon>
        <taxon>Pentapetalae</taxon>
        <taxon>asterids</taxon>
        <taxon>campanulids</taxon>
        <taxon>Apiales</taxon>
        <taxon>Apiaceae</taxon>
        <taxon>Apioideae</taxon>
        <taxon>apioid superclade</taxon>
        <taxon>Tordylieae</taxon>
        <taxon>Tordyliinae</taxon>
        <taxon>Heracleum</taxon>
    </lineage>
</organism>